<dbReference type="Gramene" id="Bo8g058600.1">
    <property type="protein sequence ID" value="Bo8g058600.1"/>
    <property type="gene ID" value="Bo8g058600"/>
</dbReference>
<dbReference type="AlphaFoldDB" id="A0A0D3DNP2"/>
<evidence type="ECO:0000256" key="1">
    <source>
        <dbReference type="SAM" id="MobiDB-lite"/>
    </source>
</evidence>
<evidence type="ECO:0000313" key="3">
    <source>
        <dbReference type="Proteomes" id="UP000032141"/>
    </source>
</evidence>
<dbReference type="Proteomes" id="UP000032141">
    <property type="component" value="Chromosome C8"/>
</dbReference>
<name>A0A0D3DNP2_BRAOL</name>
<proteinExistence type="predicted"/>
<protein>
    <submittedName>
        <fullName evidence="2">Uncharacterized protein</fullName>
    </submittedName>
</protein>
<keyword evidence="3" id="KW-1185">Reference proteome</keyword>
<evidence type="ECO:0000313" key="2">
    <source>
        <dbReference type="EnsemblPlants" id="Bo8g058600.1"/>
    </source>
</evidence>
<feature type="compositionally biased region" description="Low complexity" evidence="1">
    <location>
        <begin position="12"/>
        <end position="27"/>
    </location>
</feature>
<dbReference type="EnsemblPlants" id="Bo8g058600.1">
    <property type="protein sequence ID" value="Bo8g058600.1"/>
    <property type="gene ID" value="Bo8g058600"/>
</dbReference>
<reference evidence="2" key="2">
    <citation type="submission" date="2015-03" db="UniProtKB">
        <authorList>
            <consortium name="EnsemblPlants"/>
        </authorList>
    </citation>
    <scope>IDENTIFICATION</scope>
</reference>
<organism evidence="2 3">
    <name type="scientific">Brassica oleracea var. oleracea</name>
    <dbReference type="NCBI Taxonomy" id="109376"/>
    <lineage>
        <taxon>Eukaryota</taxon>
        <taxon>Viridiplantae</taxon>
        <taxon>Streptophyta</taxon>
        <taxon>Embryophyta</taxon>
        <taxon>Tracheophyta</taxon>
        <taxon>Spermatophyta</taxon>
        <taxon>Magnoliopsida</taxon>
        <taxon>eudicotyledons</taxon>
        <taxon>Gunneridae</taxon>
        <taxon>Pentapetalae</taxon>
        <taxon>rosids</taxon>
        <taxon>malvids</taxon>
        <taxon>Brassicales</taxon>
        <taxon>Brassicaceae</taxon>
        <taxon>Brassiceae</taxon>
        <taxon>Brassica</taxon>
    </lineage>
</organism>
<sequence length="123" mass="13051">MRLLRQPRFLGHTPSTSPRRPPLLLHALPPPQPSDVVLPPPATILLRHGISLAASLAPTEAPTLTSNAPATTTQFPLVTSVLLAGTLSPSPSSVLSSTPTAFAAWINPSPRLWYVPARSPLFL</sequence>
<reference evidence="2 3" key="1">
    <citation type="journal article" date="2014" name="Genome Biol.">
        <title>Transcriptome and methylome profiling reveals relics of genome dominance in the mesopolyploid Brassica oleracea.</title>
        <authorList>
            <person name="Parkin I.A."/>
            <person name="Koh C."/>
            <person name="Tang H."/>
            <person name="Robinson S.J."/>
            <person name="Kagale S."/>
            <person name="Clarke W.E."/>
            <person name="Town C.D."/>
            <person name="Nixon J."/>
            <person name="Krishnakumar V."/>
            <person name="Bidwell S.L."/>
            <person name="Denoeud F."/>
            <person name="Belcram H."/>
            <person name="Links M.G."/>
            <person name="Just J."/>
            <person name="Clarke C."/>
            <person name="Bender T."/>
            <person name="Huebert T."/>
            <person name="Mason A.S."/>
            <person name="Pires J.C."/>
            <person name="Barker G."/>
            <person name="Moore J."/>
            <person name="Walley P.G."/>
            <person name="Manoli S."/>
            <person name="Batley J."/>
            <person name="Edwards D."/>
            <person name="Nelson M.N."/>
            <person name="Wang X."/>
            <person name="Paterson A.H."/>
            <person name="King G."/>
            <person name="Bancroft I."/>
            <person name="Chalhoub B."/>
            <person name="Sharpe A.G."/>
        </authorList>
    </citation>
    <scope>NUCLEOTIDE SEQUENCE</scope>
    <source>
        <strain evidence="2 3">cv. TO1000</strain>
    </source>
</reference>
<accession>A0A0D3DNP2</accession>
<dbReference type="HOGENOM" id="CLU_2018407_0_0_1"/>
<feature type="region of interest" description="Disordered" evidence="1">
    <location>
        <begin position="1"/>
        <end position="28"/>
    </location>
</feature>